<protein>
    <submittedName>
        <fullName evidence="2">Uncharacterized protein</fullName>
    </submittedName>
</protein>
<organism evidence="2 3">
    <name type="scientific">Erwinia phage pEa_SNUABM_35</name>
    <dbReference type="NCBI Taxonomy" id="2869557"/>
    <lineage>
        <taxon>Viruses</taxon>
        <taxon>Duplodnaviria</taxon>
        <taxon>Heunggongvirae</taxon>
        <taxon>Uroviricota</taxon>
        <taxon>Caudoviricetes</taxon>
        <taxon>Alexandravirus</taxon>
        <taxon>Alexandravirus SNUABM35</taxon>
    </lineage>
</organism>
<evidence type="ECO:0000313" key="3">
    <source>
        <dbReference type="Proteomes" id="UP000827806"/>
    </source>
</evidence>
<keyword evidence="1" id="KW-0812">Transmembrane</keyword>
<reference evidence="2 3" key="1">
    <citation type="submission" date="2021-06" db="EMBL/GenBank/DDBJ databases">
        <title>Complete genome sequence of Erwinia phage pEa_SNUABM_35.</title>
        <authorList>
            <person name="Kim S.G."/>
            <person name="Park S.C."/>
        </authorList>
    </citation>
    <scope>NUCLEOTIDE SEQUENCE [LARGE SCALE GENOMIC DNA]</scope>
</reference>
<keyword evidence="1" id="KW-0472">Membrane</keyword>
<gene>
    <name evidence="2" type="ORF">pEaSNUABM35_00263</name>
</gene>
<feature type="transmembrane region" description="Helical" evidence="1">
    <location>
        <begin position="49"/>
        <end position="69"/>
    </location>
</feature>
<feature type="transmembrane region" description="Helical" evidence="1">
    <location>
        <begin position="21"/>
        <end position="43"/>
    </location>
</feature>
<proteinExistence type="predicted"/>
<evidence type="ECO:0000256" key="1">
    <source>
        <dbReference type="SAM" id="Phobius"/>
    </source>
</evidence>
<accession>A0AAE7XR97</accession>
<evidence type="ECO:0000313" key="2">
    <source>
        <dbReference type="EMBL" id="QZE60180.1"/>
    </source>
</evidence>
<sequence>MKGLMNLFNGWATRLSERTIKIAYCVYVALFILVAFLTSPWVYDSPIGMWIFCCVTVCFVTPTFIAVLIRSKTC</sequence>
<name>A0AAE7XR97_9CAUD</name>
<dbReference type="Proteomes" id="UP000827806">
    <property type="component" value="Segment"/>
</dbReference>
<keyword evidence="1" id="KW-1133">Transmembrane helix</keyword>
<dbReference type="EMBL" id="MZ443788">
    <property type="protein sequence ID" value="QZE60180.1"/>
    <property type="molecule type" value="Genomic_DNA"/>
</dbReference>
<keyword evidence="3" id="KW-1185">Reference proteome</keyword>